<dbReference type="PANTHER" id="PTHR12697">
    <property type="entry name" value="PBS LYASE HEAT-LIKE PROTEIN"/>
    <property type="match status" value="1"/>
</dbReference>
<reference evidence="5 6" key="1">
    <citation type="submission" date="2023-01" db="EMBL/GenBank/DDBJ databases">
        <title>Novel diversity within Roseofilum (Cyanobacteria; Desertifilaceae) from marine benthic mats with descriptions of four novel species.</title>
        <authorList>
            <person name="Wang Y."/>
            <person name="Berthold D.E."/>
            <person name="Hu J."/>
            <person name="Lefler F.W."/>
            <person name="Laughinghouse H.D. IV."/>
        </authorList>
    </citation>
    <scope>NUCLEOTIDE SEQUENCE [LARGE SCALE GENOMIC DNA]</scope>
    <source>
        <strain evidence="5 6">BLCC-M91</strain>
    </source>
</reference>
<accession>A0ABT7BSC6</accession>
<dbReference type="RefSeq" id="WP_283764494.1">
    <property type="nucleotide sequence ID" value="NZ_JAQPOK010000155.1"/>
</dbReference>
<sequence length="217" mass="23406">MTTSVSSLSSLLEAIEKADSSDRLINAVEDLAAAQIPESAPTLIQVLSYNNPGAAVAAVDGLIALGDLAVNDLLQLLDNYNYGGRAWAIRALAGIGHPHALETLLDAATTDFSMSVRRGAARGLGTIQWSKLPANEVPAAQERVMKTLFQVTEDPEWVVRYAAVVGLGSLGESIDPSLYPKIIHHLQQLQDPEEEPSVRARTQWAIQCLKEKKSDRP</sequence>
<organism evidence="5 6">
    <name type="scientific">Roseofilum halophilum BLCC-M91</name>
    <dbReference type="NCBI Taxonomy" id="3022259"/>
    <lineage>
        <taxon>Bacteria</taxon>
        <taxon>Bacillati</taxon>
        <taxon>Cyanobacteriota</taxon>
        <taxon>Cyanophyceae</taxon>
        <taxon>Desertifilales</taxon>
        <taxon>Desertifilaceae</taxon>
        <taxon>Roseofilum</taxon>
        <taxon>Roseofilum halophilum</taxon>
    </lineage>
</organism>
<dbReference type="Pfam" id="PF02985">
    <property type="entry name" value="HEAT"/>
    <property type="match status" value="1"/>
</dbReference>
<evidence type="ECO:0000313" key="5">
    <source>
        <dbReference type="EMBL" id="MDJ1181193.1"/>
    </source>
</evidence>
<dbReference type="InterPro" id="IPR016024">
    <property type="entry name" value="ARM-type_fold"/>
</dbReference>
<evidence type="ECO:0000256" key="4">
    <source>
        <dbReference type="ARBA" id="ARBA00045876"/>
    </source>
</evidence>
<proteinExistence type="predicted"/>
<evidence type="ECO:0000256" key="3">
    <source>
        <dbReference type="ARBA" id="ARBA00022738"/>
    </source>
</evidence>
<evidence type="ECO:0000313" key="6">
    <source>
        <dbReference type="Proteomes" id="UP001231370"/>
    </source>
</evidence>
<dbReference type="InterPro" id="IPR000357">
    <property type="entry name" value="HEAT"/>
</dbReference>
<evidence type="ECO:0000256" key="1">
    <source>
        <dbReference type="ARBA" id="ARBA00022549"/>
    </source>
</evidence>
<dbReference type="Pfam" id="PF13646">
    <property type="entry name" value="HEAT_2"/>
    <property type="match status" value="1"/>
</dbReference>
<dbReference type="SUPFAM" id="SSF48371">
    <property type="entry name" value="ARM repeat"/>
    <property type="match status" value="1"/>
</dbReference>
<protein>
    <submittedName>
        <fullName evidence="5">HEAT repeat domain-containing protein</fullName>
    </submittedName>
</protein>
<keyword evidence="1" id="KW-0042">Antenna complex</keyword>
<dbReference type="Proteomes" id="UP001231370">
    <property type="component" value="Unassembled WGS sequence"/>
</dbReference>
<dbReference type="Gene3D" id="1.25.10.10">
    <property type="entry name" value="Leucine-rich Repeat Variant"/>
    <property type="match status" value="1"/>
</dbReference>
<gene>
    <name evidence="5" type="ORF">PJF56_20230</name>
</gene>
<dbReference type="PANTHER" id="PTHR12697:SF5">
    <property type="entry name" value="DEOXYHYPUSINE HYDROXYLASE"/>
    <property type="match status" value="1"/>
</dbReference>
<keyword evidence="3" id="KW-0605">Phycobilisome</keyword>
<keyword evidence="2" id="KW-0677">Repeat</keyword>
<dbReference type="PROSITE" id="PS50077">
    <property type="entry name" value="HEAT_REPEAT"/>
    <property type="match status" value="1"/>
</dbReference>
<dbReference type="InterPro" id="IPR011989">
    <property type="entry name" value="ARM-like"/>
</dbReference>
<evidence type="ECO:0000256" key="2">
    <source>
        <dbReference type="ARBA" id="ARBA00022737"/>
    </source>
</evidence>
<keyword evidence="6" id="KW-1185">Reference proteome</keyword>
<name>A0ABT7BSC6_9CYAN</name>
<comment type="function">
    <text evidence="4">Catalyzes the hydroxylation of the N(6)-(4-aminobutyl)-L-lysine intermediate produced by deoxyhypusine synthase/DHPS on a critical lysine of the eukaryotic translation initiation factor 5A/eIF-5A. This is the second step of the post-translational modification of that lysine into an unusual amino acid residue named hypusine. Hypusination is unique to mature eIF-5A factor and is essential for its function.</text>
</comment>
<comment type="caution">
    <text evidence="5">The sequence shown here is derived from an EMBL/GenBank/DDBJ whole genome shotgun (WGS) entry which is preliminary data.</text>
</comment>
<dbReference type="InterPro" id="IPR021133">
    <property type="entry name" value="HEAT_type_2"/>
</dbReference>
<dbReference type="EMBL" id="JAQPOK010000155">
    <property type="protein sequence ID" value="MDJ1181193.1"/>
    <property type="molecule type" value="Genomic_DNA"/>
</dbReference>